<accession>A0AA87ZDP3</accession>
<dbReference type="PRINTS" id="PR00463">
    <property type="entry name" value="EP450I"/>
</dbReference>
<sequence>MAEILRKPSVMKKVQQEVRRVVGEKAKVEMEDIEQMHYFKCVVKETLRLHPPAPLLVPRKTTESVEVGGYYIPVGTRILINAWAIQRHPDSWDRPEEFIPERFEDGQVDFKGQEYFQFIPFGFGRRRCPGIKFGIVSIEYIIANLLYWFDWKLPGEEEDLDMSEVYGIAIHKKVPLYLVPITPK</sequence>
<gene>
    <name evidence="14" type="ORF">TIFTF001_002891</name>
</gene>
<dbReference type="GO" id="GO:0020037">
    <property type="term" value="F:heme binding"/>
    <property type="evidence" value="ECO:0007669"/>
    <property type="project" value="InterPro"/>
</dbReference>
<dbReference type="Pfam" id="PF00067">
    <property type="entry name" value="p450"/>
    <property type="match status" value="1"/>
</dbReference>
<comment type="caution">
    <text evidence="14">The sequence shown here is derived from an EMBL/GenBank/DDBJ whole genome shotgun (WGS) entry which is preliminary data.</text>
</comment>
<dbReference type="GO" id="GO:0004497">
    <property type="term" value="F:monooxygenase activity"/>
    <property type="evidence" value="ECO:0007669"/>
    <property type="project" value="UniProtKB-KW"/>
</dbReference>
<evidence type="ECO:0000256" key="7">
    <source>
        <dbReference type="ARBA" id="ARBA00022989"/>
    </source>
</evidence>
<keyword evidence="9 12" id="KW-0408">Iron</keyword>
<evidence type="ECO:0000256" key="10">
    <source>
        <dbReference type="ARBA" id="ARBA00023033"/>
    </source>
</evidence>
<dbReference type="InterPro" id="IPR001128">
    <property type="entry name" value="Cyt_P450"/>
</dbReference>
<dbReference type="GO" id="GO:0016705">
    <property type="term" value="F:oxidoreductase activity, acting on paired donors, with incorporation or reduction of molecular oxygen"/>
    <property type="evidence" value="ECO:0007669"/>
    <property type="project" value="InterPro"/>
</dbReference>
<dbReference type="Gene3D" id="1.10.630.10">
    <property type="entry name" value="Cytochrome P450"/>
    <property type="match status" value="1"/>
</dbReference>
<evidence type="ECO:0000256" key="12">
    <source>
        <dbReference type="PIRSR" id="PIRSR602401-1"/>
    </source>
</evidence>
<keyword evidence="5" id="KW-0812">Transmembrane</keyword>
<dbReference type="InterPro" id="IPR002401">
    <property type="entry name" value="Cyt_P450_E_grp-I"/>
</dbReference>
<evidence type="ECO:0000256" key="8">
    <source>
        <dbReference type="ARBA" id="ARBA00023002"/>
    </source>
</evidence>
<evidence type="ECO:0000256" key="6">
    <source>
        <dbReference type="ARBA" id="ARBA00022723"/>
    </source>
</evidence>
<keyword evidence="6 12" id="KW-0479">Metal-binding</keyword>
<evidence type="ECO:0000256" key="3">
    <source>
        <dbReference type="ARBA" id="ARBA00010617"/>
    </source>
</evidence>
<keyword evidence="4 12" id="KW-0349">Heme</keyword>
<comment type="subcellular location">
    <subcellularLocation>
        <location evidence="2">Membrane</location>
        <topology evidence="2">Single-pass membrane protein</topology>
    </subcellularLocation>
</comment>
<dbReference type="PANTHER" id="PTHR47956:SF10">
    <property type="entry name" value="CYTOCHROME P450 FAMILY 71 PROTEIN"/>
    <property type="match status" value="1"/>
</dbReference>
<keyword evidence="8 13" id="KW-0560">Oxidoreductase</keyword>
<evidence type="ECO:0000256" key="9">
    <source>
        <dbReference type="ARBA" id="ARBA00023004"/>
    </source>
</evidence>
<dbReference type="PANTHER" id="PTHR47956">
    <property type="entry name" value="CYTOCHROME P450 71B11-RELATED"/>
    <property type="match status" value="1"/>
</dbReference>
<dbReference type="InterPro" id="IPR017972">
    <property type="entry name" value="Cyt_P450_CS"/>
</dbReference>
<name>A0AA87ZDP3_FICCA</name>
<dbReference type="SUPFAM" id="SSF48264">
    <property type="entry name" value="Cytochrome P450"/>
    <property type="match status" value="1"/>
</dbReference>
<dbReference type="Proteomes" id="UP001187192">
    <property type="component" value="Unassembled WGS sequence"/>
</dbReference>
<keyword evidence="10 13" id="KW-0503">Monooxygenase</keyword>
<feature type="binding site" description="axial binding residue" evidence="12">
    <location>
        <position position="128"/>
    </location>
    <ligand>
        <name>heme</name>
        <dbReference type="ChEBI" id="CHEBI:30413"/>
    </ligand>
    <ligandPart>
        <name>Fe</name>
        <dbReference type="ChEBI" id="CHEBI:18248"/>
    </ligandPart>
</feature>
<dbReference type="AlphaFoldDB" id="A0AA87ZDP3"/>
<dbReference type="EMBL" id="BTGU01000003">
    <property type="protein sequence ID" value="GMN30635.1"/>
    <property type="molecule type" value="Genomic_DNA"/>
</dbReference>
<proteinExistence type="inferred from homology"/>
<evidence type="ECO:0008006" key="16">
    <source>
        <dbReference type="Google" id="ProtNLM"/>
    </source>
</evidence>
<evidence type="ECO:0000256" key="2">
    <source>
        <dbReference type="ARBA" id="ARBA00004167"/>
    </source>
</evidence>
<comment type="similarity">
    <text evidence="3 13">Belongs to the cytochrome P450 family.</text>
</comment>
<dbReference type="PROSITE" id="PS00086">
    <property type="entry name" value="CYTOCHROME_P450"/>
    <property type="match status" value="1"/>
</dbReference>
<evidence type="ECO:0000256" key="11">
    <source>
        <dbReference type="ARBA" id="ARBA00023136"/>
    </source>
</evidence>
<dbReference type="FunFam" id="1.10.630.10:FF:000126">
    <property type="entry name" value="Predicted protein"/>
    <property type="match status" value="1"/>
</dbReference>
<evidence type="ECO:0000256" key="1">
    <source>
        <dbReference type="ARBA" id="ARBA00001971"/>
    </source>
</evidence>
<organism evidence="14 15">
    <name type="scientific">Ficus carica</name>
    <name type="common">Common fig</name>
    <dbReference type="NCBI Taxonomy" id="3494"/>
    <lineage>
        <taxon>Eukaryota</taxon>
        <taxon>Viridiplantae</taxon>
        <taxon>Streptophyta</taxon>
        <taxon>Embryophyta</taxon>
        <taxon>Tracheophyta</taxon>
        <taxon>Spermatophyta</taxon>
        <taxon>Magnoliopsida</taxon>
        <taxon>eudicotyledons</taxon>
        <taxon>Gunneridae</taxon>
        <taxon>Pentapetalae</taxon>
        <taxon>rosids</taxon>
        <taxon>fabids</taxon>
        <taxon>Rosales</taxon>
        <taxon>Moraceae</taxon>
        <taxon>Ficeae</taxon>
        <taxon>Ficus</taxon>
    </lineage>
</organism>
<evidence type="ECO:0000256" key="13">
    <source>
        <dbReference type="RuleBase" id="RU000461"/>
    </source>
</evidence>
<protein>
    <recommendedName>
        <fullName evidence="16">Cytochrome P450</fullName>
    </recommendedName>
</protein>
<keyword evidence="15" id="KW-1185">Reference proteome</keyword>
<dbReference type="InterPro" id="IPR050193">
    <property type="entry name" value="Cytochrome_P450_71"/>
</dbReference>
<keyword evidence="11" id="KW-0472">Membrane</keyword>
<reference evidence="14" key="1">
    <citation type="submission" date="2023-07" db="EMBL/GenBank/DDBJ databases">
        <title>draft genome sequence of fig (Ficus carica).</title>
        <authorList>
            <person name="Takahashi T."/>
            <person name="Nishimura K."/>
        </authorList>
    </citation>
    <scope>NUCLEOTIDE SEQUENCE</scope>
</reference>
<evidence type="ECO:0000256" key="5">
    <source>
        <dbReference type="ARBA" id="ARBA00022692"/>
    </source>
</evidence>
<dbReference type="InterPro" id="IPR036396">
    <property type="entry name" value="Cyt_P450_sf"/>
</dbReference>
<dbReference type="GO" id="GO:0016020">
    <property type="term" value="C:membrane"/>
    <property type="evidence" value="ECO:0007669"/>
    <property type="project" value="UniProtKB-SubCell"/>
</dbReference>
<keyword evidence="7" id="KW-1133">Transmembrane helix</keyword>
<dbReference type="GO" id="GO:0005506">
    <property type="term" value="F:iron ion binding"/>
    <property type="evidence" value="ECO:0007669"/>
    <property type="project" value="InterPro"/>
</dbReference>
<evidence type="ECO:0000256" key="4">
    <source>
        <dbReference type="ARBA" id="ARBA00022617"/>
    </source>
</evidence>
<evidence type="ECO:0000313" key="15">
    <source>
        <dbReference type="Proteomes" id="UP001187192"/>
    </source>
</evidence>
<comment type="cofactor">
    <cofactor evidence="1 12">
        <name>heme</name>
        <dbReference type="ChEBI" id="CHEBI:30413"/>
    </cofactor>
</comment>
<dbReference type="PRINTS" id="PR00385">
    <property type="entry name" value="P450"/>
</dbReference>
<evidence type="ECO:0000313" key="14">
    <source>
        <dbReference type="EMBL" id="GMN30635.1"/>
    </source>
</evidence>